<sequence>MSDIQESTEQFSLEESATVYVDEVQGSDKTGTGERENPYQTLVCALQSRGEVKILIKKSSDGDYNDVSGAALKKARKRVEDLAKKAKKAEEQKRLDAEKERQLLAEAKLIVLERDPSLPEATKGKDIKFIILRDGTGYLQCVLTGKLCHTYDALTLTLESTITVYGVISELPEGKTAPDNHELSANYWEVIHKAPGGADAFTNQLNAEADPSVLYEQRHLVIRGETASAVLKVRSQITKAFRDHFHDKGFTEAEMAFITFDDLLNTLEDLICDTIDRVLSHEPTRELVYQLNPGFKPPERPFMRLDYKDALQYLKEHDIKKEDGTFFEFGEDIPESPERTMTDQINRPIFLCRFPAEIKSFYMKRCEDDRRITESVDVLMPGVGEIVGGSMRISDLNELLEGYKREGIDPMPYYWYTDQRKYGTTEHGGFGLGVERFIAWMLNRDTVKECCLYPRFVGRCLP</sequence>
<name>A0ACA9K2K6_9GLOM</name>
<protein>
    <submittedName>
        <fullName evidence="1">11230_t:CDS:1</fullName>
    </submittedName>
</protein>
<evidence type="ECO:0000313" key="2">
    <source>
        <dbReference type="Proteomes" id="UP000789525"/>
    </source>
</evidence>
<gene>
    <name evidence="1" type="ORF">ACOLOM_LOCUS620</name>
</gene>
<dbReference type="Proteomes" id="UP000789525">
    <property type="component" value="Unassembled WGS sequence"/>
</dbReference>
<comment type="caution">
    <text evidence="1">The sequence shown here is derived from an EMBL/GenBank/DDBJ whole genome shotgun (WGS) entry which is preliminary data.</text>
</comment>
<dbReference type="EMBL" id="CAJVPT010000640">
    <property type="protein sequence ID" value="CAG8447956.1"/>
    <property type="molecule type" value="Genomic_DNA"/>
</dbReference>
<evidence type="ECO:0000313" key="1">
    <source>
        <dbReference type="EMBL" id="CAG8447956.1"/>
    </source>
</evidence>
<accession>A0ACA9K2K6</accession>
<keyword evidence="2" id="KW-1185">Reference proteome</keyword>
<reference evidence="1" key="1">
    <citation type="submission" date="2021-06" db="EMBL/GenBank/DDBJ databases">
        <authorList>
            <person name="Kallberg Y."/>
            <person name="Tangrot J."/>
            <person name="Rosling A."/>
        </authorList>
    </citation>
    <scope>NUCLEOTIDE SEQUENCE</scope>
    <source>
        <strain evidence="1">CL356</strain>
    </source>
</reference>
<proteinExistence type="predicted"/>
<organism evidence="1 2">
    <name type="scientific">Acaulospora colombiana</name>
    <dbReference type="NCBI Taxonomy" id="27376"/>
    <lineage>
        <taxon>Eukaryota</taxon>
        <taxon>Fungi</taxon>
        <taxon>Fungi incertae sedis</taxon>
        <taxon>Mucoromycota</taxon>
        <taxon>Glomeromycotina</taxon>
        <taxon>Glomeromycetes</taxon>
        <taxon>Diversisporales</taxon>
        <taxon>Acaulosporaceae</taxon>
        <taxon>Acaulospora</taxon>
    </lineage>
</organism>